<comment type="caution">
    <text evidence="2">The sequence shown here is derived from an EMBL/GenBank/DDBJ whole genome shotgun (WGS) entry which is preliminary data.</text>
</comment>
<sequence>MAFRRIGTLAVVLTSSACSHAPPMPTAYSALPPLTATPAAAASTGPLVDAAAPRADADIGPPPVIIPGTLKLRDAEIGQRGVNPLAVLDSSMRNRMSWKSLHPENLTKPPIYSGLSRMANGVDVGETSATRKDNIPGFDRELATKRIMSEYNREAAMAALLKGGRDASKSVCSGC</sequence>
<dbReference type="RefSeq" id="WP_071000744.1">
    <property type="nucleotide sequence ID" value="NZ_JBEPNV010000001.1"/>
</dbReference>
<proteinExistence type="predicted"/>
<protein>
    <recommendedName>
        <fullName evidence="4">Lytic transglycosylase</fullName>
    </recommendedName>
</protein>
<gene>
    <name evidence="2" type="ORF">ABIC20_002899</name>
</gene>
<dbReference type="EMBL" id="JBEPNW010000002">
    <property type="protein sequence ID" value="MET3865590.1"/>
    <property type="molecule type" value="Genomic_DNA"/>
</dbReference>
<evidence type="ECO:0008006" key="4">
    <source>
        <dbReference type="Google" id="ProtNLM"/>
    </source>
</evidence>
<evidence type="ECO:0000313" key="2">
    <source>
        <dbReference type="EMBL" id="MET3865590.1"/>
    </source>
</evidence>
<evidence type="ECO:0000256" key="1">
    <source>
        <dbReference type="SAM" id="SignalP"/>
    </source>
</evidence>
<keyword evidence="1" id="KW-0732">Signal</keyword>
<keyword evidence="3" id="KW-1185">Reference proteome</keyword>
<dbReference type="Proteomes" id="UP001549119">
    <property type="component" value="Unassembled WGS sequence"/>
</dbReference>
<feature type="signal peptide" evidence="1">
    <location>
        <begin position="1"/>
        <end position="21"/>
    </location>
</feature>
<dbReference type="PROSITE" id="PS51257">
    <property type="entry name" value="PROKAR_LIPOPROTEIN"/>
    <property type="match status" value="1"/>
</dbReference>
<name>A0ABV2NGQ7_9HYPH</name>
<evidence type="ECO:0000313" key="3">
    <source>
        <dbReference type="Proteomes" id="UP001549119"/>
    </source>
</evidence>
<reference evidence="2 3" key="1">
    <citation type="submission" date="2024-06" db="EMBL/GenBank/DDBJ databases">
        <title>Genomics of switchgrass bacterial isolates.</title>
        <authorList>
            <person name="Shade A."/>
        </authorList>
    </citation>
    <scope>NUCLEOTIDE SEQUENCE [LARGE SCALE GENOMIC DNA]</scope>
    <source>
        <strain evidence="2 3">PvP084</strain>
    </source>
</reference>
<feature type="chain" id="PRO_5045924849" description="Lytic transglycosylase" evidence="1">
    <location>
        <begin position="22"/>
        <end position="175"/>
    </location>
</feature>
<accession>A0ABV2NGQ7</accession>
<organism evidence="2 3">
    <name type="scientific">Methylobacterium radiotolerans</name>
    <dbReference type="NCBI Taxonomy" id="31998"/>
    <lineage>
        <taxon>Bacteria</taxon>
        <taxon>Pseudomonadati</taxon>
        <taxon>Pseudomonadota</taxon>
        <taxon>Alphaproteobacteria</taxon>
        <taxon>Hyphomicrobiales</taxon>
        <taxon>Methylobacteriaceae</taxon>
        <taxon>Methylobacterium</taxon>
    </lineage>
</organism>